<evidence type="ECO:0000313" key="4">
    <source>
        <dbReference type="Proteomes" id="UP000257109"/>
    </source>
</evidence>
<protein>
    <recommendedName>
        <fullName evidence="2">Retrovirus-related Pol polyprotein from transposon TNT 1-94-like beta-barrel domain-containing protein</fullName>
    </recommendedName>
</protein>
<dbReference type="OrthoDB" id="1432936at2759"/>
<gene>
    <name evidence="3" type="ORF">CR513_36227</name>
</gene>
<feature type="domain" description="Retrovirus-related Pol polyprotein from transposon TNT 1-94-like beta-barrel" evidence="2">
    <location>
        <begin position="129"/>
        <end position="181"/>
    </location>
</feature>
<sequence>MHSLQDNFAQNQQHCRRNPNQAPNYDLSQGRFNNDNFRSSYRCRGKSSSFRGGSYGSRSSNKPKCQVCDKYNSNNDSQGKTMVEETTQNDVFPSTSTTLMAVLETLYDPEWYPDLDTNLMGIIPYNGNARIKMVDGSSAPIQHIGNSYFYLPNSIKPLFLNDLMHVSTISKNLLSVSQFAKDTKVYFEFHPTMCYVKC</sequence>
<dbReference type="AlphaFoldDB" id="A0A371FXI9"/>
<organism evidence="3 4">
    <name type="scientific">Mucuna pruriens</name>
    <name type="common">Velvet bean</name>
    <name type="synonym">Dolichos pruriens</name>
    <dbReference type="NCBI Taxonomy" id="157652"/>
    <lineage>
        <taxon>Eukaryota</taxon>
        <taxon>Viridiplantae</taxon>
        <taxon>Streptophyta</taxon>
        <taxon>Embryophyta</taxon>
        <taxon>Tracheophyta</taxon>
        <taxon>Spermatophyta</taxon>
        <taxon>Magnoliopsida</taxon>
        <taxon>eudicotyledons</taxon>
        <taxon>Gunneridae</taxon>
        <taxon>Pentapetalae</taxon>
        <taxon>rosids</taxon>
        <taxon>fabids</taxon>
        <taxon>Fabales</taxon>
        <taxon>Fabaceae</taxon>
        <taxon>Papilionoideae</taxon>
        <taxon>50 kb inversion clade</taxon>
        <taxon>NPAAA clade</taxon>
        <taxon>indigoferoid/millettioid clade</taxon>
        <taxon>Phaseoleae</taxon>
        <taxon>Mucuna</taxon>
    </lineage>
</organism>
<evidence type="ECO:0000256" key="1">
    <source>
        <dbReference type="SAM" id="MobiDB-lite"/>
    </source>
</evidence>
<dbReference type="Proteomes" id="UP000257109">
    <property type="component" value="Unassembled WGS sequence"/>
</dbReference>
<accession>A0A371FXI9</accession>
<dbReference type="EMBL" id="QJKJ01007507">
    <property type="protein sequence ID" value="RDX82930.1"/>
    <property type="molecule type" value="Genomic_DNA"/>
</dbReference>
<comment type="caution">
    <text evidence="3">The sequence shown here is derived from an EMBL/GenBank/DDBJ whole genome shotgun (WGS) entry which is preliminary data.</text>
</comment>
<dbReference type="Pfam" id="PF22936">
    <property type="entry name" value="Pol_BBD"/>
    <property type="match status" value="1"/>
</dbReference>
<feature type="non-terminal residue" evidence="3">
    <location>
        <position position="1"/>
    </location>
</feature>
<dbReference type="InterPro" id="IPR054722">
    <property type="entry name" value="PolX-like_BBD"/>
</dbReference>
<evidence type="ECO:0000313" key="3">
    <source>
        <dbReference type="EMBL" id="RDX82930.1"/>
    </source>
</evidence>
<feature type="compositionally biased region" description="Low complexity" evidence="1">
    <location>
        <begin position="46"/>
        <end position="60"/>
    </location>
</feature>
<proteinExistence type="predicted"/>
<name>A0A371FXI9_MUCPR</name>
<feature type="region of interest" description="Disordered" evidence="1">
    <location>
        <begin position="46"/>
        <end position="67"/>
    </location>
</feature>
<feature type="region of interest" description="Disordered" evidence="1">
    <location>
        <begin position="1"/>
        <end position="32"/>
    </location>
</feature>
<evidence type="ECO:0000259" key="2">
    <source>
        <dbReference type="Pfam" id="PF22936"/>
    </source>
</evidence>
<keyword evidence="4" id="KW-1185">Reference proteome</keyword>
<reference evidence="3" key="1">
    <citation type="submission" date="2018-05" db="EMBL/GenBank/DDBJ databases">
        <title>Draft genome of Mucuna pruriens seed.</title>
        <authorList>
            <person name="Nnadi N.E."/>
            <person name="Vos R."/>
            <person name="Hasami M.H."/>
            <person name="Devisetty U.K."/>
            <person name="Aguiy J.C."/>
        </authorList>
    </citation>
    <scope>NUCLEOTIDE SEQUENCE [LARGE SCALE GENOMIC DNA]</scope>
    <source>
        <strain evidence="3">JCA_2017</strain>
    </source>
</reference>